<evidence type="ECO:0000256" key="5">
    <source>
        <dbReference type="ARBA" id="ARBA00022729"/>
    </source>
</evidence>
<dbReference type="InterPro" id="IPR039426">
    <property type="entry name" value="TonB-dep_rcpt-like"/>
</dbReference>
<dbReference type="InterPro" id="IPR036942">
    <property type="entry name" value="Beta-barrel_TonB_sf"/>
</dbReference>
<comment type="caution">
    <text evidence="15">The sequence shown here is derived from an EMBL/GenBank/DDBJ whole genome shotgun (WGS) entry which is preliminary data.</text>
</comment>
<feature type="chain" id="PRO_5046475812" evidence="12">
    <location>
        <begin position="27"/>
        <end position="635"/>
    </location>
</feature>
<evidence type="ECO:0000256" key="9">
    <source>
        <dbReference type="ARBA" id="ARBA00023237"/>
    </source>
</evidence>
<keyword evidence="7 10" id="KW-0472">Membrane</keyword>
<evidence type="ECO:0000256" key="8">
    <source>
        <dbReference type="ARBA" id="ARBA00023170"/>
    </source>
</evidence>
<dbReference type="Proteomes" id="UP001565200">
    <property type="component" value="Unassembled WGS sequence"/>
</dbReference>
<accession>A0ABV4CVB8</accession>
<evidence type="ECO:0000256" key="2">
    <source>
        <dbReference type="ARBA" id="ARBA00022448"/>
    </source>
</evidence>
<keyword evidence="6 11" id="KW-0798">TonB box</keyword>
<evidence type="ECO:0000256" key="12">
    <source>
        <dbReference type="SAM" id="SignalP"/>
    </source>
</evidence>
<dbReference type="InterPro" id="IPR037066">
    <property type="entry name" value="Plug_dom_sf"/>
</dbReference>
<evidence type="ECO:0000313" key="16">
    <source>
        <dbReference type="Proteomes" id="UP001565200"/>
    </source>
</evidence>
<dbReference type="InterPro" id="IPR012910">
    <property type="entry name" value="Plug_dom"/>
</dbReference>
<organism evidence="15 16">
    <name type="scientific">Heminiphilus faecis</name>
    <dbReference type="NCBI Taxonomy" id="2601703"/>
    <lineage>
        <taxon>Bacteria</taxon>
        <taxon>Pseudomonadati</taxon>
        <taxon>Bacteroidota</taxon>
        <taxon>Bacteroidia</taxon>
        <taxon>Bacteroidales</taxon>
        <taxon>Muribaculaceae</taxon>
        <taxon>Heminiphilus</taxon>
    </lineage>
</organism>
<feature type="domain" description="TonB-dependent receptor plug" evidence="14">
    <location>
        <begin position="58"/>
        <end position="169"/>
    </location>
</feature>
<evidence type="ECO:0000256" key="1">
    <source>
        <dbReference type="ARBA" id="ARBA00004571"/>
    </source>
</evidence>
<dbReference type="PANTHER" id="PTHR30069:SF29">
    <property type="entry name" value="HEMOGLOBIN AND HEMOGLOBIN-HAPTOGLOBIN-BINDING PROTEIN 1-RELATED"/>
    <property type="match status" value="1"/>
</dbReference>
<proteinExistence type="inferred from homology"/>
<keyword evidence="5 12" id="KW-0732">Signal</keyword>
<dbReference type="SUPFAM" id="SSF56935">
    <property type="entry name" value="Porins"/>
    <property type="match status" value="1"/>
</dbReference>
<evidence type="ECO:0000256" key="11">
    <source>
        <dbReference type="RuleBase" id="RU003357"/>
    </source>
</evidence>
<dbReference type="CDD" id="cd01347">
    <property type="entry name" value="ligand_gated_channel"/>
    <property type="match status" value="1"/>
</dbReference>
<evidence type="ECO:0000256" key="3">
    <source>
        <dbReference type="ARBA" id="ARBA00022452"/>
    </source>
</evidence>
<reference evidence="15 16" key="1">
    <citation type="submission" date="2024-03" db="EMBL/GenBank/DDBJ databases">
        <title>Mouse gut bacterial collection (mGBC) of GemPharmatech.</title>
        <authorList>
            <person name="He Y."/>
            <person name="Dong L."/>
            <person name="Wu D."/>
            <person name="Gao X."/>
            <person name="Lin Z."/>
        </authorList>
    </citation>
    <scope>NUCLEOTIDE SEQUENCE [LARGE SCALE GENOMIC DNA]</scope>
    <source>
        <strain evidence="15 16">54-13</strain>
    </source>
</reference>
<feature type="domain" description="TonB-dependent receptor-like beta-barrel" evidence="13">
    <location>
        <begin position="217"/>
        <end position="608"/>
    </location>
</feature>
<evidence type="ECO:0000256" key="4">
    <source>
        <dbReference type="ARBA" id="ARBA00022692"/>
    </source>
</evidence>
<dbReference type="InterPro" id="IPR000531">
    <property type="entry name" value="Beta-barrel_TonB"/>
</dbReference>
<name>A0ABV4CVB8_9BACT</name>
<dbReference type="PROSITE" id="PS52016">
    <property type="entry name" value="TONB_DEPENDENT_REC_3"/>
    <property type="match status" value="1"/>
</dbReference>
<evidence type="ECO:0000259" key="14">
    <source>
        <dbReference type="Pfam" id="PF07715"/>
    </source>
</evidence>
<keyword evidence="3 10" id="KW-1134">Transmembrane beta strand</keyword>
<dbReference type="Pfam" id="PF07715">
    <property type="entry name" value="Plug"/>
    <property type="match status" value="1"/>
</dbReference>
<evidence type="ECO:0000256" key="6">
    <source>
        <dbReference type="ARBA" id="ARBA00023077"/>
    </source>
</evidence>
<keyword evidence="8 15" id="KW-0675">Receptor</keyword>
<keyword evidence="2 10" id="KW-0813">Transport</keyword>
<dbReference type="RefSeq" id="WP_121700185.1">
    <property type="nucleotide sequence ID" value="NZ_JBCLPP010000015.1"/>
</dbReference>
<keyword evidence="9 10" id="KW-0998">Cell outer membrane</keyword>
<dbReference type="PANTHER" id="PTHR30069">
    <property type="entry name" value="TONB-DEPENDENT OUTER MEMBRANE RECEPTOR"/>
    <property type="match status" value="1"/>
</dbReference>
<evidence type="ECO:0000256" key="10">
    <source>
        <dbReference type="PROSITE-ProRule" id="PRU01360"/>
    </source>
</evidence>
<comment type="similarity">
    <text evidence="10 11">Belongs to the TonB-dependent receptor family.</text>
</comment>
<evidence type="ECO:0000256" key="7">
    <source>
        <dbReference type="ARBA" id="ARBA00023136"/>
    </source>
</evidence>
<dbReference type="EMBL" id="JBCLPP010000015">
    <property type="protein sequence ID" value="MEY8245321.1"/>
    <property type="molecule type" value="Genomic_DNA"/>
</dbReference>
<comment type="subcellular location">
    <subcellularLocation>
        <location evidence="1 10">Cell outer membrane</location>
        <topology evidence="1 10">Multi-pass membrane protein</topology>
    </subcellularLocation>
</comment>
<dbReference type="Pfam" id="PF00593">
    <property type="entry name" value="TonB_dep_Rec_b-barrel"/>
    <property type="match status" value="1"/>
</dbReference>
<evidence type="ECO:0000259" key="13">
    <source>
        <dbReference type="Pfam" id="PF00593"/>
    </source>
</evidence>
<dbReference type="Gene3D" id="2.40.170.20">
    <property type="entry name" value="TonB-dependent receptor, beta-barrel domain"/>
    <property type="match status" value="1"/>
</dbReference>
<dbReference type="Gene3D" id="2.170.130.10">
    <property type="entry name" value="TonB-dependent receptor, plug domain"/>
    <property type="match status" value="1"/>
</dbReference>
<keyword evidence="4 10" id="KW-0812">Transmembrane</keyword>
<gene>
    <name evidence="15" type="ORF">AAK873_06780</name>
</gene>
<protein>
    <submittedName>
        <fullName evidence="15">TonB-dependent receptor</fullName>
    </submittedName>
</protein>
<keyword evidence="16" id="KW-1185">Reference proteome</keyword>
<sequence length="635" mass="69510">MNNINVSVIRAVMLLAVLFSWLHVNAADALADSVKPRLTLDEVVVTGQRSSASATLISQSVTAIGREVIDNSLQPSLLPMLASQVSGLFTTARGVYGYGVSGGAAGGISLRGMSGGAGRIMTLIDGKPQYSGVFGHPISDAMHSSMAESVEVVKGPASAIYGSNAMGGVINIVTRRPKVDGVRTSVKAGYGSYNTLDTEFTNLVRKRRFLSTASISYNRSDNNRDDMDFAQVNGYVKLGYDISTRWTALADAGITRFSASNPGTVTSPLVDADQSVVRGSVSVSVDNDYGYTSGGINMFFNFGHNHINDGHAVSDAPRLYRFISDDNMAGMSVWQSVSLFYGNTLTVGADMFRSSGKAYNRYVEGQRKGERQTLADKWHSNIGAYVNVRQGIGGYITLNGAIRADRHSAVGTEWIPQVGAAITLPRELMVKISAAKGFRYPTLREMYMFGPANPDLKPESSWNYEMSVSQPLYGGRLTYDVNVFYLNAKNLIATVPREGATPLNINTGRVENFGVEAGLSYRINRLWNIDGNYSYLHTSRPLLEAPRHKLWLGARFVKSRWNLSSGVRYVAGLYTSIDGGKKEHFALWDFSGQYEAVRWMKIWVRCDNILAQKYEINDGYPMPRMTVMAGIKVEI</sequence>
<evidence type="ECO:0000313" key="15">
    <source>
        <dbReference type="EMBL" id="MEY8245321.1"/>
    </source>
</evidence>
<feature type="signal peptide" evidence="12">
    <location>
        <begin position="1"/>
        <end position="26"/>
    </location>
</feature>